<dbReference type="InterPro" id="IPR017438">
    <property type="entry name" value="ATP-NAD_kinase_N"/>
</dbReference>
<comment type="cofactor">
    <cofactor evidence="1">
        <name>Mg(2+)</name>
        <dbReference type="ChEBI" id="CHEBI:18420"/>
    </cofactor>
</comment>
<evidence type="ECO:0000256" key="8">
    <source>
        <dbReference type="ARBA" id="ARBA00023264"/>
    </source>
</evidence>
<dbReference type="EMBL" id="FUHU01000009">
    <property type="protein sequence ID" value="SJM48981.1"/>
    <property type="molecule type" value="Genomic_DNA"/>
</dbReference>
<evidence type="ECO:0000313" key="11">
    <source>
        <dbReference type="Proteomes" id="UP000195787"/>
    </source>
</evidence>
<feature type="domain" description="DAGKc" evidence="9">
    <location>
        <begin position="1"/>
        <end position="136"/>
    </location>
</feature>
<keyword evidence="7" id="KW-0594">Phospholipid biosynthesis</keyword>
<dbReference type="Proteomes" id="UP000195787">
    <property type="component" value="Unassembled WGS sequence"/>
</dbReference>
<dbReference type="Gene3D" id="3.40.50.10330">
    <property type="entry name" value="Probable inorganic polyphosphate/atp-NAD kinase, domain 1"/>
    <property type="match status" value="1"/>
</dbReference>
<dbReference type="InterPro" id="IPR045540">
    <property type="entry name" value="YegS/DAGK_C"/>
</dbReference>
<dbReference type="OrthoDB" id="142078at2"/>
<evidence type="ECO:0000259" key="9">
    <source>
        <dbReference type="PROSITE" id="PS50146"/>
    </source>
</evidence>
<evidence type="ECO:0000256" key="6">
    <source>
        <dbReference type="ARBA" id="ARBA00022840"/>
    </source>
</evidence>
<dbReference type="PANTHER" id="PTHR12358">
    <property type="entry name" value="SPHINGOSINE KINASE"/>
    <property type="match status" value="1"/>
</dbReference>
<evidence type="ECO:0000256" key="7">
    <source>
        <dbReference type="ARBA" id="ARBA00023209"/>
    </source>
</evidence>
<dbReference type="GO" id="GO:0004143">
    <property type="term" value="F:ATP-dependent diacylglycerol kinase activity"/>
    <property type="evidence" value="ECO:0007669"/>
    <property type="project" value="TreeGrafter"/>
</dbReference>
<dbReference type="PROSITE" id="PS50146">
    <property type="entry name" value="DAGK"/>
    <property type="match status" value="1"/>
</dbReference>
<evidence type="ECO:0000256" key="1">
    <source>
        <dbReference type="ARBA" id="ARBA00001946"/>
    </source>
</evidence>
<dbReference type="GeneID" id="303171925"/>
<keyword evidence="7" id="KW-0444">Lipid biosynthesis</keyword>
<dbReference type="AlphaFoldDB" id="A0A1R4EZC9"/>
<organism evidence="10 11">
    <name type="scientific">Agrococcus casei LMG 22410</name>
    <dbReference type="NCBI Taxonomy" id="1255656"/>
    <lineage>
        <taxon>Bacteria</taxon>
        <taxon>Bacillati</taxon>
        <taxon>Actinomycetota</taxon>
        <taxon>Actinomycetes</taxon>
        <taxon>Micrococcales</taxon>
        <taxon>Microbacteriaceae</taxon>
        <taxon>Agrococcus</taxon>
    </lineage>
</organism>
<dbReference type="SUPFAM" id="SSF111331">
    <property type="entry name" value="NAD kinase/diacylglycerol kinase-like"/>
    <property type="match status" value="1"/>
</dbReference>
<dbReference type="PANTHER" id="PTHR12358:SF106">
    <property type="entry name" value="LIPID KINASE YEGS"/>
    <property type="match status" value="1"/>
</dbReference>
<dbReference type="RefSeq" id="WP_086990660.1">
    <property type="nucleotide sequence ID" value="NZ_FUHU01000009.1"/>
</dbReference>
<reference evidence="10 11" key="1">
    <citation type="submission" date="2017-02" db="EMBL/GenBank/DDBJ databases">
        <authorList>
            <person name="Peterson S.W."/>
        </authorList>
    </citation>
    <scope>NUCLEOTIDE SEQUENCE [LARGE SCALE GENOMIC DNA]</scope>
    <source>
        <strain evidence="10 11">LMG 22410</strain>
    </source>
</reference>
<evidence type="ECO:0000256" key="4">
    <source>
        <dbReference type="ARBA" id="ARBA00022741"/>
    </source>
</evidence>
<dbReference type="InterPro" id="IPR001206">
    <property type="entry name" value="Diacylglycerol_kinase_cat_dom"/>
</dbReference>
<dbReference type="InterPro" id="IPR016064">
    <property type="entry name" value="NAD/diacylglycerol_kinase_sf"/>
</dbReference>
<dbReference type="GO" id="GO:0008654">
    <property type="term" value="P:phospholipid biosynthetic process"/>
    <property type="evidence" value="ECO:0007669"/>
    <property type="project" value="UniProtKB-KW"/>
</dbReference>
<dbReference type="Pfam" id="PF19279">
    <property type="entry name" value="YegS_C"/>
    <property type="match status" value="1"/>
</dbReference>
<dbReference type="InterPro" id="IPR050187">
    <property type="entry name" value="Lipid_Phosphate_FormReg"/>
</dbReference>
<evidence type="ECO:0000313" key="10">
    <source>
        <dbReference type="EMBL" id="SJM48981.1"/>
    </source>
</evidence>
<dbReference type="Pfam" id="PF00781">
    <property type="entry name" value="DAGK_cat"/>
    <property type="match status" value="1"/>
</dbReference>
<proteinExistence type="inferred from homology"/>
<keyword evidence="11" id="KW-1185">Reference proteome</keyword>
<evidence type="ECO:0000256" key="3">
    <source>
        <dbReference type="ARBA" id="ARBA00022679"/>
    </source>
</evidence>
<evidence type="ECO:0000256" key="5">
    <source>
        <dbReference type="ARBA" id="ARBA00022777"/>
    </source>
</evidence>
<accession>A0A1R4EZC9</accession>
<keyword evidence="7" id="KW-0443">Lipid metabolism</keyword>
<dbReference type="GO" id="GO:0005886">
    <property type="term" value="C:plasma membrane"/>
    <property type="evidence" value="ECO:0007669"/>
    <property type="project" value="TreeGrafter"/>
</dbReference>
<keyword evidence="8" id="KW-1208">Phospholipid metabolism</keyword>
<keyword evidence="6" id="KW-0067">ATP-binding</keyword>
<gene>
    <name evidence="10" type="ORF">CZ674_01750</name>
</gene>
<protein>
    <submittedName>
        <fullName evidence="10">Diacylglycerol kinase-related protein</fullName>
    </submittedName>
</protein>
<sequence length="315" mass="33412">MRRILVLLNPAAGNRRSAVAAVRDVAAHRSMRVELVVPDASDQARQLDEARAAVDEGVDAVLVHGGDGALSGAINLVAGRPVPLGIVPAGTGNDFARAAGIDRSRPRAVLDGLLTALEDDSPEVVEADALVATVRRPGHEDRQHWVANSVNIGFDAKVNQRANGLRTTPRSLRYLVALAQEVPQFEGIAFGHSVDGSARQEQRLALICVQNGPFIGGGIALAPHARIDDGRMSVSFVEAIAKPGLVALFPLLMLRRHKWLKPLSTREAESISIDVPAGVPVFADGDELAAATDSGCSVEIEVRPRAFRLLQAQSS</sequence>
<name>A0A1R4EZC9_9MICO</name>
<keyword evidence="5 10" id="KW-0418">Kinase</keyword>
<dbReference type="GO" id="GO:0005524">
    <property type="term" value="F:ATP binding"/>
    <property type="evidence" value="ECO:0007669"/>
    <property type="project" value="UniProtKB-KW"/>
</dbReference>
<evidence type="ECO:0000256" key="2">
    <source>
        <dbReference type="ARBA" id="ARBA00005983"/>
    </source>
</evidence>
<keyword evidence="4" id="KW-0547">Nucleotide-binding</keyword>
<dbReference type="SMART" id="SM00046">
    <property type="entry name" value="DAGKc"/>
    <property type="match status" value="1"/>
</dbReference>
<comment type="similarity">
    <text evidence="2">Belongs to the diacylglycerol/lipid kinase family.</text>
</comment>
<keyword evidence="3" id="KW-0808">Transferase</keyword>
<dbReference type="Gene3D" id="2.60.200.40">
    <property type="match status" value="1"/>
</dbReference>